<evidence type="ECO:0000313" key="3">
    <source>
        <dbReference type="Proteomes" id="UP001595997"/>
    </source>
</evidence>
<feature type="signal peptide" evidence="1">
    <location>
        <begin position="1"/>
        <end position="30"/>
    </location>
</feature>
<gene>
    <name evidence="2" type="ORF">ACFPA8_13780</name>
</gene>
<accession>A0ABV9A5M2</accession>
<comment type="caution">
    <text evidence="2">The sequence shown here is derived from an EMBL/GenBank/DDBJ whole genome shotgun (WGS) entry which is preliminary data.</text>
</comment>
<feature type="chain" id="PRO_5046085066" description="Peptidase inhibitor family I36" evidence="1">
    <location>
        <begin position="31"/>
        <end position="120"/>
    </location>
</feature>
<keyword evidence="1" id="KW-0732">Signal</keyword>
<name>A0ABV9A5M2_9ACTN</name>
<protein>
    <recommendedName>
        <fullName evidence="4">Peptidase inhibitor family I36</fullName>
    </recommendedName>
</protein>
<dbReference type="EMBL" id="JBHSFH010000006">
    <property type="protein sequence ID" value="MFC4495202.1"/>
    <property type="molecule type" value="Genomic_DNA"/>
</dbReference>
<keyword evidence="3" id="KW-1185">Reference proteome</keyword>
<dbReference type="Proteomes" id="UP001595997">
    <property type="component" value="Unassembled WGS sequence"/>
</dbReference>
<evidence type="ECO:0008006" key="4">
    <source>
        <dbReference type="Google" id="ProtNLM"/>
    </source>
</evidence>
<evidence type="ECO:0000313" key="2">
    <source>
        <dbReference type="EMBL" id="MFC4495202.1"/>
    </source>
</evidence>
<reference evidence="3" key="1">
    <citation type="journal article" date="2019" name="Int. J. Syst. Evol. Microbiol.">
        <title>The Global Catalogue of Microorganisms (GCM) 10K type strain sequencing project: providing services to taxonomists for standard genome sequencing and annotation.</title>
        <authorList>
            <consortium name="The Broad Institute Genomics Platform"/>
            <consortium name="The Broad Institute Genome Sequencing Center for Infectious Disease"/>
            <person name="Wu L."/>
            <person name="Ma J."/>
        </authorList>
    </citation>
    <scope>NUCLEOTIDE SEQUENCE [LARGE SCALE GENOMIC DNA]</scope>
    <source>
        <strain evidence="3">CGMCC 4.7357</strain>
    </source>
</reference>
<evidence type="ECO:0000256" key="1">
    <source>
        <dbReference type="SAM" id="SignalP"/>
    </source>
</evidence>
<proteinExistence type="predicted"/>
<sequence>MTKSLRRGLAVTASVTALFAGTALAGTASAAPVSARAASAERAACAAGHLCVWEGSVLHDFSECGLFDFHGQGTGTVENNMAAGTTAKFYDGTGTTRWMIPAGSTGTVDLDIVFFVRPCF</sequence>
<dbReference type="RefSeq" id="WP_386447577.1">
    <property type="nucleotide sequence ID" value="NZ_JBHSFH010000006.1"/>
</dbReference>
<organism evidence="2 3">
    <name type="scientific">Streptomyces ovatisporus</name>
    <dbReference type="NCBI Taxonomy" id="1128682"/>
    <lineage>
        <taxon>Bacteria</taxon>
        <taxon>Bacillati</taxon>
        <taxon>Actinomycetota</taxon>
        <taxon>Actinomycetes</taxon>
        <taxon>Kitasatosporales</taxon>
        <taxon>Streptomycetaceae</taxon>
        <taxon>Streptomyces</taxon>
    </lineage>
</organism>